<dbReference type="EMBL" id="JAHDVG010000475">
    <property type="protein sequence ID" value="KAH1176248.1"/>
    <property type="molecule type" value="Genomic_DNA"/>
</dbReference>
<proteinExistence type="predicted"/>
<evidence type="ECO:0000256" key="1">
    <source>
        <dbReference type="SAM" id="SignalP"/>
    </source>
</evidence>
<gene>
    <name evidence="2" type="ORF">KIL84_020982</name>
</gene>
<dbReference type="Proteomes" id="UP000827986">
    <property type="component" value="Unassembled WGS sequence"/>
</dbReference>
<protein>
    <recommendedName>
        <fullName evidence="4">Secreted protein</fullName>
    </recommendedName>
</protein>
<organism evidence="2 3">
    <name type="scientific">Mauremys mutica</name>
    <name type="common">yellowpond turtle</name>
    <dbReference type="NCBI Taxonomy" id="74926"/>
    <lineage>
        <taxon>Eukaryota</taxon>
        <taxon>Metazoa</taxon>
        <taxon>Chordata</taxon>
        <taxon>Craniata</taxon>
        <taxon>Vertebrata</taxon>
        <taxon>Euteleostomi</taxon>
        <taxon>Archelosauria</taxon>
        <taxon>Testudinata</taxon>
        <taxon>Testudines</taxon>
        <taxon>Cryptodira</taxon>
        <taxon>Durocryptodira</taxon>
        <taxon>Testudinoidea</taxon>
        <taxon>Geoemydidae</taxon>
        <taxon>Geoemydinae</taxon>
        <taxon>Mauremys</taxon>
    </lineage>
</organism>
<evidence type="ECO:0008006" key="4">
    <source>
        <dbReference type="Google" id="ProtNLM"/>
    </source>
</evidence>
<evidence type="ECO:0000313" key="2">
    <source>
        <dbReference type="EMBL" id="KAH1176248.1"/>
    </source>
</evidence>
<dbReference type="AlphaFoldDB" id="A0A9D4AZJ2"/>
<reference evidence="2" key="1">
    <citation type="submission" date="2021-09" db="EMBL/GenBank/DDBJ databases">
        <title>The genome of Mauremys mutica provides insights into the evolution of semi-aquatic lifestyle.</title>
        <authorList>
            <person name="Gong S."/>
            <person name="Gao Y."/>
        </authorList>
    </citation>
    <scope>NUCLEOTIDE SEQUENCE</scope>
    <source>
        <strain evidence="2">MM-2020</strain>
        <tissue evidence="2">Muscle</tissue>
    </source>
</reference>
<name>A0A9D4AZJ2_9SAUR</name>
<evidence type="ECO:0000313" key="3">
    <source>
        <dbReference type="Proteomes" id="UP000827986"/>
    </source>
</evidence>
<sequence length="110" mass="11734">MGLSGMSQALCILLNTPVAAGRWDPSHHCSASRGGCMGTCVCVCACRGCMEVGAPRGAHAVRCFLCMQRTVRLDRAGIQLCQPFPYGAIAPVQTPLKSRKAPQWGWSGLR</sequence>
<keyword evidence="1" id="KW-0732">Signal</keyword>
<keyword evidence="3" id="KW-1185">Reference proteome</keyword>
<accession>A0A9D4AZJ2</accession>
<feature type="chain" id="PRO_5039609434" description="Secreted protein" evidence="1">
    <location>
        <begin position="22"/>
        <end position="110"/>
    </location>
</feature>
<comment type="caution">
    <text evidence="2">The sequence shown here is derived from an EMBL/GenBank/DDBJ whole genome shotgun (WGS) entry which is preliminary data.</text>
</comment>
<feature type="signal peptide" evidence="1">
    <location>
        <begin position="1"/>
        <end position="21"/>
    </location>
</feature>